<sequence>MTASAGRDAQSEIYRAGVAGRTPRIPTGFRELERLARRRMSRAAFAYVAGSAGLERTDGADTAAFGRHRIVPRVLRDVADRDLSIDLFGRRRATPLLLAPIGVLDLAHPGADAAAARAAASLGVPVVLSNQASTPMETVASAMDEVSPGSARWFQLYWSSSSDLVASLVERAERSGCEAIVVTLDTHVLGWRPRDLDLGYLPFSRGRGIAQYTSDPVFRQLVKARVDAGYTRARTAVTPATIGSFASILRRHPGTIRQNLRSPEPLAAVETFLDVFANPALTWGDLAFLRERTRLPIMLKGILHPDDAERAIDAGMDAVQVSTHGGRQIDGEVASLDALPAIVERVAGRLPVLFDSGVRGGADVLIALALGATAVAIGRPYVYALAVAGEAGVRELLRNLIAELDITLGLAGGRAVAELSPAVLAPPRHPVSRQETVAPISESSARP</sequence>
<feature type="binding site" evidence="5">
    <location>
        <position position="47"/>
    </location>
    <ligand>
        <name>glyoxylate</name>
        <dbReference type="ChEBI" id="CHEBI:36655"/>
    </ligand>
</feature>
<dbReference type="InterPro" id="IPR000262">
    <property type="entry name" value="FMN-dep_DH"/>
</dbReference>
<organism evidence="8 9">
    <name type="scientific">Leifsonia poae</name>
    <dbReference type="NCBI Taxonomy" id="110933"/>
    <lineage>
        <taxon>Bacteria</taxon>
        <taxon>Bacillati</taxon>
        <taxon>Actinomycetota</taxon>
        <taxon>Actinomycetes</taxon>
        <taxon>Micrococcales</taxon>
        <taxon>Microbacteriaceae</taxon>
        <taxon>Leifsonia</taxon>
    </lineage>
</organism>
<proteinExistence type="inferred from homology"/>
<dbReference type="InterPro" id="IPR013785">
    <property type="entry name" value="Aldolase_TIM"/>
</dbReference>
<feature type="binding site" evidence="5">
    <location>
        <begin position="378"/>
        <end position="379"/>
    </location>
    <ligand>
        <name>FMN</name>
        <dbReference type="ChEBI" id="CHEBI:58210"/>
    </ligand>
</feature>
<name>A0A9W6M120_9MICO</name>
<feature type="binding site" evidence="5">
    <location>
        <position position="300"/>
    </location>
    <ligand>
        <name>FMN</name>
        <dbReference type="ChEBI" id="CHEBI:58210"/>
    </ligand>
</feature>
<reference evidence="8" key="1">
    <citation type="journal article" date="2014" name="Int. J. Syst. Evol. Microbiol.">
        <title>Complete genome sequence of Corynebacterium casei LMG S-19264T (=DSM 44701T), isolated from a smear-ripened cheese.</title>
        <authorList>
            <consortium name="US DOE Joint Genome Institute (JGI-PGF)"/>
            <person name="Walter F."/>
            <person name="Albersmeier A."/>
            <person name="Kalinowski J."/>
            <person name="Ruckert C."/>
        </authorList>
    </citation>
    <scope>NUCLEOTIDE SEQUENCE</scope>
    <source>
        <strain evidence="8">VKM Ac-1401</strain>
    </source>
</reference>
<feature type="binding site" evidence="5">
    <location>
        <position position="327"/>
    </location>
    <ligand>
        <name>glyoxylate</name>
        <dbReference type="ChEBI" id="CHEBI:36655"/>
    </ligand>
</feature>
<feature type="binding site" evidence="5">
    <location>
        <position position="157"/>
    </location>
    <ligand>
        <name>glyoxylate</name>
        <dbReference type="ChEBI" id="CHEBI:36655"/>
    </ligand>
</feature>
<dbReference type="GO" id="GO:0016491">
    <property type="term" value="F:oxidoreductase activity"/>
    <property type="evidence" value="ECO:0007669"/>
    <property type="project" value="UniProtKB-KW"/>
</dbReference>
<dbReference type="SUPFAM" id="SSF51395">
    <property type="entry name" value="FMN-linked oxidoreductases"/>
    <property type="match status" value="1"/>
</dbReference>
<feature type="binding site" evidence="5">
    <location>
        <position position="322"/>
    </location>
    <ligand>
        <name>FMN</name>
        <dbReference type="ChEBI" id="CHEBI:58210"/>
    </ligand>
</feature>
<keyword evidence="9" id="KW-1185">Reference proteome</keyword>
<dbReference type="PANTHER" id="PTHR10578:SF143">
    <property type="entry name" value="FMN-DEPENDENT ALPHA-HYDROXY ACID DEHYDROGENASE PB1A11.03"/>
    <property type="match status" value="1"/>
</dbReference>
<comment type="caution">
    <text evidence="8">The sequence shown here is derived from an EMBL/GenBank/DDBJ whole genome shotgun (WGS) entry which is preliminary data.</text>
</comment>
<comment type="cofactor">
    <cofactor evidence="1">
        <name>FMN</name>
        <dbReference type="ChEBI" id="CHEBI:58210"/>
    </cofactor>
</comment>
<feature type="binding site" evidence="5">
    <location>
        <position position="129"/>
    </location>
    <ligand>
        <name>FMN</name>
        <dbReference type="ChEBI" id="CHEBI:58210"/>
    </ligand>
</feature>
<keyword evidence="5" id="KW-0285">Flavoprotein</keyword>
<evidence type="ECO:0000256" key="2">
    <source>
        <dbReference type="ARBA" id="ARBA00023002"/>
    </source>
</evidence>
<accession>A0A9W6M120</accession>
<feature type="active site" description="Proton acceptor" evidence="4">
    <location>
        <position position="324"/>
    </location>
</feature>
<dbReference type="GO" id="GO:0010181">
    <property type="term" value="F:FMN binding"/>
    <property type="evidence" value="ECO:0007669"/>
    <property type="project" value="InterPro"/>
</dbReference>
<feature type="domain" description="FMN hydroxy acid dehydrogenase" evidence="7">
    <location>
        <begin position="21"/>
        <end position="429"/>
    </location>
</feature>
<feature type="region of interest" description="Disordered" evidence="6">
    <location>
        <begin position="427"/>
        <end position="447"/>
    </location>
</feature>
<dbReference type="RefSeq" id="WP_271178115.1">
    <property type="nucleotide sequence ID" value="NZ_BAAAJO010000003.1"/>
</dbReference>
<keyword evidence="5" id="KW-0288">FMN</keyword>
<dbReference type="PROSITE" id="PS51349">
    <property type="entry name" value="FMN_HYDROXY_ACID_DH_2"/>
    <property type="match status" value="1"/>
</dbReference>
<evidence type="ECO:0000313" key="9">
    <source>
        <dbReference type="Proteomes" id="UP001142372"/>
    </source>
</evidence>
<feature type="binding site" evidence="5">
    <location>
        <begin position="100"/>
        <end position="102"/>
    </location>
    <ligand>
        <name>FMN</name>
        <dbReference type="ChEBI" id="CHEBI:58210"/>
    </ligand>
</feature>
<feature type="binding site" evidence="5">
    <location>
        <position position="183"/>
    </location>
    <ligand>
        <name>FMN</name>
        <dbReference type="ChEBI" id="CHEBI:58210"/>
    </ligand>
</feature>
<gene>
    <name evidence="8" type="ORF">GCM10017584_30490</name>
</gene>
<dbReference type="Pfam" id="PF01070">
    <property type="entry name" value="FMN_dh"/>
    <property type="match status" value="1"/>
</dbReference>
<feature type="binding site" evidence="5">
    <location>
        <position position="324"/>
    </location>
    <ligand>
        <name>glyoxylate</name>
        <dbReference type="ChEBI" id="CHEBI:36655"/>
    </ligand>
</feature>
<reference evidence="8" key="2">
    <citation type="submission" date="2023-01" db="EMBL/GenBank/DDBJ databases">
        <authorList>
            <person name="Sun Q."/>
            <person name="Evtushenko L."/>
        </authorList>
    </citation>
    <scope>NUCLEOTIDE SEQUENCE</scope>
    <source>
        <strain evidence="8">VKM Ac-1401</strain>
    </source>
</reference>
<feature type="binding site" evidence="5">
    <location>
        <position position="155"/>
    </location>
    <ligand>
        <name>FMN</name>
        <dbReference type="ChEBI" id="CHEBI:58210"/>
    </ligand>
</feature>
<dbReference type="InterPro" id="IPR012133">
    <property type="entry name" value="Alpha-hydoxy_acid_DH_FMN"/>
</dbReference>
<dbReference type="PANTHER" id="PTHR10578">
    <property type="entry name" value="S -2-HYDROXY-ACID OXIDASE-RELATED"/>
    <property type="match status" value="1"/>
</dbReference>
<comment type="similarity">
    <text evidence="3">Belongs to the FMN-dependent alpha-hydroxy acid dehydrogenase family.</text>
</comment>
<evidence type="ECO:0000313" key="8">
    <source>
        <dbReference type="EMBL" id="GLJ77475.1"/>
    </source>
</evidence>
<evidence type="ECO:0000256" key="6">
    <source>
        <dbReference type="SAM" id="MobiDB-lite"/>
    </source>
</evidence>
<evidence type="ECO:0000256" key="4">
    <source>
        <dbReference type="PIRSR" id="PIRSR000138-1"/>
    </source>
</evidence>
<keyword evidence="2" id="KW-0560">Oxidoreductase</keyword>
<dbReference type="EMBL" id="BSEN01000015">
    <property type="protein sequence ID" value="GLJ77475.1"/>
    <property type="molecule type" value="Genomic_DNA"/>
</dbReference>
<dbReference type="AlphaFoldDB" id="A0A9W6M120"/>
<dbReference type="PIRSF" id="PIRSF000138">
    <property type="entry name" value="Al-hdrx_acd_dh"/>
    <property type="match status" value="1"/>
</dbReference>
<evidence type="ECO:0000259" key="7">
    <source>
        <dbReference type="PROSITE" id="PS51349"/>
    </source>
</evidence>
<dbReference type="InterPro" id="IPR037396">
    <property type="entry name" value="FMN_HAD"/>
</dbReference>
<evidence type="ECO:0000256" key="5">
    <source>
        <dbReference type="PIRSR" id="PIRSR000138-2"/>
    </source>
</evidence>
<protein>
    <submittedName>
        <fullName evidence="8">L-lactate 2-monooxygenase</fullName>
    </submittedName>
</protein>
<feature type="binding site" evidence="5">
    <location>
        <position position="192"/>
    </location>
    <ligand>
        <name>glyoxylate</name>
        <dbReference type="ChEBI" id="CHEBI:36655"/>
    </ligand>
</feature>
<evidence type="ECO:0000256" key="1">
    <source>
        <dbReference type="ARBA" id="ARBA00001917"/>
    </source>
</evidence>
<evidence type="ECO:0000256" key="3">
    <source>
        <dbReference type="ARBA" id="ARBA00024042"/>
    </source>
</evidence>
<feature type="binding site" evidence="5">
    <location>
        <begin position="355"/>
        <end position="359"/>
    </location>
    <ligand>
        <name>FMN</name>
        <dbReference type="ChEBI" id="CHEBI:58210"/>
    </ligand>
</feature>
<dbReference type="Gene3D" id="3.20.20.70">
    <property type="entry name" value="Aldolase class I"/>
    <property type="match status" value="1"/>
</dbReference>
<dbReference type="Proteomes" id="UP001142372">
    <property type="component" value="Unassembled WGS sequence"/>
</dbReference>